<dbReference type="GO" id="GO:0005886">
    <property type="term" value="C:plasma membrane"/>
    <property type="evidence" value="ECO:0007669"/>
    <property type="project" value="UniProtKB-SubCell"/>
</dbReference>
<evidence type="ECO:0000313" key="11">
    <source>
        <dbReference type="Proteomes" id="UP000589036"/>
    </source>
</evidence>
<accession>A0A852TWF4</accession>
<evidence type="ECO:0000256" key="4">
    <source>
        <dbReference type="ARBA" id="ARBA00022692"/>
    </source>
</evidence>
<feature type="compositionally biased region" description="Low complexity" evidence="7">
    <location>
        <begin position="1"/>
        <end position="16"/>
    </location>
</feature>
<feature type="transmembrane region" description="Helical" evidence="8">
    <location>
        <begin position="40"/>
        <end position="57"/>
    </location>
</feature>
<dbReference type="AlphaFoldDB" id="A0A852TWF4"/>
<comment type="subcellular location">
    <subcellularLocation>
        <location evidence="1">Cell membrane</location>
        <topology evidence="1">Multi-pass membrane protein</topology>
    </subcellularLocation>
</comment>
<evidence type="ECO:0000256" key="6">
    <source>
        <dbReference type="ARBA" id="ARBA00023136"/>
    </source>
</evidence>
<feature type="transmembrane region" description="Helical" evidence="8">
    <location>
        <begin position="273"/>
        <end position="292"/>
    </location>
</feature>
<evidence type="ECO:0000313" key="10">
    <source>
        <dbReference type="EMBL" id="NYE48339.1"/>
    </source>
</evidence>
<comment type="caution">
    <text evidence="10">The sequence shown here is derived from an EMBL/GenBank/DDBJ whole genome shotgun (WGS) entry which is preliminary data.</text>
</comment>
<dbReference type="GO" id="GO:0009246">
    <property type="term" value="P:enterobacterial common antigen biosynthetic process"/>
    <property type="evidence" value="ECO:0007669"/>
    <property type="project" value="TreeGrafter"/>
</dbReference>
<proteinExistence type="inferred from homology"/>
<comment type="similarity">
    <text evidence="2">Belongs to the acyltransferase 3 family.</text>
</comment>
<dbReference type="PANTHER" id="PTHR40074">
    <property type="entry name" value="O-ACETYLTRANSFERASE WECH"/>
    <property type="match status" value="1"/>
</dbReference>
<feature type="transmembrane region" description="Helical" evidence="8">
    <location>
        <begin position="344"/>
        <end position="369"/>
    </location>
</feature>
<feature type="region of interest" description="Disordered" evidence="7">
    <location>
        <begin position="1"/>
        <end position="25"/>
    </location>
</feature>
<keyword evidence="4 8" id="KW-0812">Transmembrane</keyword>
<dbReference type="Proteomes" id="UP000589036">
    <property type="component" value="Unassembled WGS sequence"/>
</dbReference>
<dbReference type="EMBL" id="JACCCC010000001">
    <property type="protein sequence ID" value="NYE48339.1"/>
    <property type="molecule type" value="Genomic_DNA"/>
</dbReference>
<evidence type="ECO:0000256" key="8">
    <source>
        <dbReference type="SAM" id="Phobius"/>
    </source>
</evidence>
<feature type="transmembrane region" description="Helical" evidence="8">
    <location>
        <begin position="237"/>
        <end position="261"/>
    </location>
</feature>
<dbReference type="RefSeq" id="WP_246334396.1">
    <property type="nucleotide sequence ID" value="NZ_BAAAYY010000004.1"/>
</dbReference>
<feature type="domain" description="Acyltransferase 3" evidence="9">
    <location>
        <begin position="33"/>
        <end position="365"/>
    </location>
</feature>
<sequence length="379" mass="41333">MAVTTPASSSSAPQAPAKDKRRGASPAAPAKTAWLDMTRVAAMLAVILVHAFAPVVTTKYTDFGTVTWWTANAADSTIRWCVPVFIMISGALLLKPRPEGLRVFYRRRFSRIGVPLAVWTIAYLTWDRLYWSGISFADAVREVLSGNPALHLYFLFVLAGLYVLTPFLRIITLHATTRTLWWFAIMMSSLGVVDQAVSAFDGIGEPNAVTRFLPFVGYYVMGYLLRDTALTRRQIWGTAGVFVASILATALGAGAIARATGGWGGEADYVYDYLSPTVMVMSIAAFLLFRAVGTHLPVFTAEDRDTEPARRRLKTLSDLSFGVFLVHVIVLYQLRDLTGVPDHALGMVATALGHTVAVLLISIAVTAVFKRIPGLRATV</sequence>
<dbReference type="InterPro" id="IPR002656">
    <property type="entry name" value="Acyl_transf_3_dom"/>
</dbReference>
<evidence type="ECO:0000259" key="9">
    <source>
        <dbReference type="Pfam" id="PF01757"/>
    </source>
</evidence>
<keyword evidence="5 8" id="KW-1133">Transmembrane helix</keyword>
<protein>
    <submittedName>
        <fullName evidence="10">Surface polysaccharide O-acyltransferase-like enzyme</fullName>
    </submittedName>
</protein>
<evidence type="ECO:0000256" key="2">
    <source>
        <dbReference type="ARBA" id="ARBA00007400"/>
    </source>
</evidence>
<feature type="transmembrane region" description="Helical" evidence="8">
    <location>
        <begin position="77"/>
        <end position="96"/>
    </location>
</feature>
<keyword evidence="10" id="KW-0808">Transferase</keyword>
<name>A0A852TWF4_9ACTN</name>
<gene>
    <name evidence="10" type="ORF">HDA32_003459</name>
</gene>
<feature type="transmembrane region" description="Helical" evidence="8">
    <location>
        <begin position="150"/>
        <end position="168"/>
    </location>
</feature>
<evidence type="ECO:0000256" key="5">
    <source>
        <dbReference type="ARBA" id="ARBA00022989"/>
    </source>
</evidence>
<feature type="transmembrane region" description="Helical" evidence="8">
    <location>
        <begin position="313"/>
        <end position="332"/>
    </location>
</feature>
<dbReference type="Pfam" id="PF01757">
    <property type="entry name" value="Acyl_transf_3"/>
    <property type="match status" value="1"/>
</dbReference>
<feature type="transmembrane region" description="Helical" evidence="8">
    <location>
        <begin position="209"/>
        <end position="225"/>
    </location>
</feature>
<keyword evidence="10" id="KW-0012">Acyltransferase</keyword>
<keyword evidence="3" id="KW-1003">Cell membrane</keyword>
<dbReference type="GO" id="GO:0016413">
    <property type="term" value="F:O-acetyltransferase activity"/>
    <property type="evidence" value="ECO:0007669"/>
    <property type="project" value="TreeGrafter"/>
</dbReference>
<reference evidence="10 11" key="1">
    <citation type="submission" date="2020-07" db="EMBL/GenBank/DDBJ databases">
        <title>Sequencing the genomes of 1000 actinobacteria strains.</title>
        <authorList>
            <person name="Klenk H.-P."/>
        </authorList>
    </citation>
    <scope>NUCLEOTIDE SEQUENCE [LARGE SCALE GENOMIC DNA]</scope>
    <source>
        <strain evidence="10 11">CXB654</strain>
    </source>
</reference>
<evidence type="ECO:0000256" key="3">
    <source>
        <dbReference type="ARBA" id="ARBA00022475"/>
    </source>
</evidence>
<dbReference type="PANTHER" id="PTHR40074:SF2">
    <property type="entry name" value="O-ACETYLTRANSFERASE WECH"/>
    <property type="match status" value="1"/>
</dbReference>
<feature type="transmembrane region" description="Helical" evidence="8">
    <location>
        <begin position="180"/>
        <end position="197"/>
    </location>
</feature>
<keyword evidence="6 8" id="KW-0472">Membrane</keyword>
<organism evidence="10 11">
    <name type="scientific">Spinactinospora alkalitolerans</name>
    <dbReference type="NCBI Taxonomy" id="687207"/>
    <lineage>
        <taxon>Bacteria</taxon>
        <taxon>Bacillati</taxon>
        <taxon>Actinomycetota</taxon>
        <taxon>Actinomycetes</taxon>
        <taxon>Streptosporangiales</taxon>
        <taxon>Nocardiopsidaceae</taxon>
        <taxon>Spinactinospora</taxon>
    </lineage>
</organism>
<evidence type="ECO:0000256" key="7">
    <source>
        <dbReference type="SAM" id="MobiDB-lite"/>
    </source>
</evidence>
<feature type="transmembrane region" description="Helical" evidence="8">
    <location>
        <begin position="108"/>
        <end position="126"/>
    </location>
</feature>
<keyword evidence="11" id="KW-1185">Reference proteome</keyword>
<evidence type="ECO:0000256" key="1">
    <source>
        <dbReference type="ARBA" id="ARBA00004651"/>
    </source>
</evidence>